<reference evidence="3" key="1">
    <citation type="submission" date="2020-08" db="EMBL/GenBank/DDBJ databases">
        <title>Multicomponent nature underlies the extraordinary mechanical properties of spider dragline silk.</title>
        <authorList>
            <person name="Kono N."/>
            <person name="Nakamura H."/>
            <person name="Mori M."/>
            <person name="Yoshida Y."/>
            <person name="Ohtoshi R."/>
            <person name="Malay A.D."/>
            <person name="Moran D.A.P."/>
            <person name="Tomita M."/>
            <person name="Numata K."/>
            <person name="Arakawa K."/>
        </authorList>
    </citation>
    <scope>NUCLEOTIDE SEQUENCE</scope>
</reference>
<dbReference type="NCBIfam" id="TIGR00756">
    <property type="entry name" value="PPR"/>
    <property type="match status" value="2"/>
</dbReference>
<evidence type="ECO:0000313" key="4">
    <source>
        <dbReference type="Proteomes" id="UP000886998"/>
    </source>
</evidence>
<dbReference type="Pfam" id="PF13812">
    <property type="entry name" value="PPR_3"/>
    <property type="match status" value="2"/>
</dbReference>
<evidence type="ECO:0000256" key="1">
    <source>
        <dbReference type="ARBA" id="ARBA00022737"/>
    </source>
</evidence>
<proteinExistence type="predicted"/>
<feature type="repeat" description="PPR" evidence="2">
    <location>
        <begin position="256"/>
        <end position="290"/>
    </location>
</feature>
<dbReference type="InterPro" id="IPR011990">
    <property type="entry name" value="TPR-like_helical_dom_sf"/>
</dbReference>
<evidence type="ECO:0000313" key="3">
    <source>
        <dbReference type="EMBL" id="GFS55445.1"/>
    </source>
</evidence>
<dbReference type="Gene3D" id="1.25.40.10">
    <property type="entry name" value="Tetratricopeptide repeat domain"/>
    <property type="match status" value="3"/>
</dbReference>
<dbReference type="OrthoDB" id="185373at2759"/>
<dbReference type="PANTHER" id="PTHR47933:SF11">
    <property type="entry name" value="PENTATRICOPEPTIDE REPEAT-CONTAINING PROTEIN 2"/>
    <property type="match status" value="1"/>
</dbReference>
<feature type="repeat" description="PPR" evidence="2">
    <location>
        <begin position="182"/>
        <end position="216"/>
    </location>
</feature>
<dbReference type="GO" id="GO:0003729">
    <property type="term" value="F:mRNA binding"/>
    <property type="evidence" value="ECO:0007669"/>
    <property type="project" value="TreeGrafter"/>
</dbReference>
<keyword evidence="4" id="KW-1185">Reference proteome</keyword>
<dbReference type="InterPro" id="IPR002885">
    <property type="entry name" value="PPR_rpt"/>
</dbReference>
<protein>
    <submittedName>
        <fullName evidence="3">Pentatricopeptide repeat-containing protein 1, mitochondrial</fullName>
    </submittedName>
</protein>
<dbReference type="EMBL" id="BMAV01027031">
    <property type="protein sequence ID" value="GFS55445.1"/>
    <property type="molecule type" value="Genomic_DNA"/>
</dbReference>
<dbReference type="PROSITE" id="PS51375">
    <property type="entry name" value="PPR"/>
    <property type="match status" value="3"/>
</dbReference>
<name>A0A8X6MIQ9_9ARAC</name>
<evidence type="ECO:0000256" key="2">
    <source>
        <dbReference type="PROSITE-ProRule" id="PRU00708"/>
    </source>
</evidence>
<gene>
    <name evidence="3" type="primary">Ptcd1</name>
    <name evidence="3" type="ORF">TNIN_197971</name>
</gene>
<dbReference type="Pfam" id="PF01535">
    <property type="entry name" value="PPR"/>
    <property type="match status" value="1"/>
</dbReference>
<feature type="repeat" description="PPR" evidence="2">
    <location>
        <begin position="291"/>
        <end position="327"/>
    </location>
</feature>
<organism evidence="3 4">
    <name type="scientific">Trichonephila inaurata madagascariensis</name>
    <dbReference type="NCBI Taxonomy" id="2747483"/>
    <lineage>
        <taxon>Eukaryota</taxon>
        <taxon>Metazoa</taxon>
        <taxon>Ecdysozoa</taxon>
        <taxon>Arthropoda</taxon>
        <taxon>Chelicerata</taxon>
        <taxon>Arachnida</taxon>
        <taxon>Araneae</taxon>
        <taxon>Araneomorphae</taxon>
        <taxon>Entelegynae</taxon>
        <taxon>Araneoidea</taxon>
        <taxon>Nephilidae</taxon>
        <taxon>Trichonephila</taxon>
        <taxon>Trichonephila inaurata</taxon>
    </lineage>
</organism>
<dbReference type="Pfam" id="PF13041">
    <property type="entry name" value="PPR_2"/>
    <property type="match status" value="1"/>
</dbReference>
<dbReference type="AlphaFoldDB" id="A0A8X6MIQ9"/>
<keyword evidence="1" id="KW-0677">Repeat</keyword>
<dbReference type="Proteomes" id="UP000886998">
    <property type="component" value="Unassembled WGS sequence"/>
</dbReference>
<comment type="caution">
    <text evidence="3">The sequence shown here is derived from an EMBL/GenBank/DDBJ whole genome shotgun (WGS) entry which is preliminary data.</text>
</comment>
<dbReference type="PANTHER" id="PTHR47933">
    <property type="entry name" value="PENTATRICOPEPTIDE REPEAT-CONTAINING PROTEIN 1, MITOCHONDRIAL"/>
    <property type="match status" value="1"/>
</dbReference>
<sequence length="726" mass="83718">MIVLRRNCRNISYFLRSLEIQKNNLHQKYCFKLVNNYSTVASIDEKEISSTSKSDSENVDSRDTFGSLRKPLEKIRPNAKFSSDRNVKVIRIKNRPKLDLSNDPDVFGNLSNKNPIWYSDISEDSAVDNDLSDDSTIIRNISKQYKDPKEYLQKMKSLVSEKKIKEALELFIDMRRNFVKPLHAHYTFMIGACGRFGFTEMAFKLLRQMTDRGFQPTSATLTGLFNSCAESPFPDHGLAKANFLKEKIKSKNWQLNQITYHSMIKAFGKCGDIQTAFEIVDEMAKAEIKIDVLTYCFLLMSCIANKEAGFTHAIEVWRKMKERRCLPNLFTFNLLLRAVRDCDVGPKEISCLLLQHWSNYSRRPYGFKVKETLSKKNILLLENTEMNQIDSNSQLSVNDQTEKGHLTEGFSVSEMDHNAQKSNKHIEQDSNYHLPETKNIFLQNKTETSVINKIGNEVPSVLHARPISCAEVMDIGDIKTPCDRLALIGGAENILIDMKKNKVKPNIKTFTLLLESLPSSTEAEDQLIALLDVYGVKPDIGFFNMLIKKRNFRFDYAAAREVLALVNKWSLSPDIITFGVLAVGCITHRKATVFINDMRKLGYSPNTEIIGALVNNACKCLDFKFIQDTLKLIEELQTEPDERMLKTIEHTLETARNNIIDMEHGKDVPYRYKREGFRKNYKEFCETYEEWLKNRKLEKPEHVWNQFRTDIFEKPMKVPSNVQVLE</sequence>
<dbReference type="InterPro" id="IPR051240">
    <property type="entry name" value="Mito_RNA-Proc/Resp"/>
</dbReference>
<accession>A0A8X6MIQ9</accession>